<dbReference type="Proteomes" id="UP000663873">
    <property type="component" value="Unassembled WGS sequence"/>
</dbReference>
<dbReference type="Gene3D" id="1.20.58.760">
    <property type="entry name" value="Peptidase M41"/>
    <property type="match status" value="1"/>
</dbReference>
<dbReference type="GO" id="GO:0004176">
    <property type="term" value="F:ATP-dependent peptidase activity"/>
    <property type="evidence" value="ECO:0007669"/>
    <property type="project" value="InterPro"/>
</dbReference>
<reference evidence="1" key="1">
    <citation type="submission" date="2021-02" db="EMBL/GenBank/DDBJ databases">
        <authorList>
            <person name="Nowell W R."/>
        </authorList>
    </citation>
    <scope>NUCLEOTIDE SEQUENCE</scope>
</reference>
<organism evidence="1 2">
    <name type="scientific">Rotaria socialis</name>
    <dbReference type="NCBI Taxonomy" id="392032"/>
    <lineage>
        <taxon>Eukaryota</taxon>
        <taxon>Metazoa</taxon>
        <taxon>Spiralia</taxon>
        <taxon>Gnathifera</taxon>
        <taxon>Rotifera</taxon>
        <taxon>Eurotatoria</taxon>
        <taxon>Bdelloidea</taxon>
        <taxon>Philodinida</taxon>
        <taxon>Philodinidae</taxon>
        <taxon>Rotaria</taxon>
    </lineage>
</organism>
<protein>
    <recommendedName>
        <fullName evidence="3">Cell division protein FtsH</fullName>
    </recommendedName>
</protein>
<accession>A0A819ZWJ2</accession>
<gene>
    <name evidence="1" type="ORF">UJA718_LOCUS5491</name>
</gene>
<dbReference type="AlphaFoldDB" id="A0A819ZWJ2"/>
<dbReference type="GO" id="GO:0004222">
    <property type="term" value="F:metalloendopeptidase activity"/>
    <property type="evidence" value="ECO:0007669"/>
    <property type="project" value="InterPro"/>
</dbReference>
<name>A0A819ZWJ2_9BILA</name>
<proteinExistence type="predicted"/>
<evidence type="ECO:0000313" key="1">
    <source>
        <dbReference type="EMBL" id="CAF4183883.1"/>
    </source>
</evidence>
<sequence>ESYERAKILLKQHARELKILAEALLHFETLSAADVKALVEGQTINP</sequence>
<dbReference type="EMBL" id="CAJOBP010000481">
    <property type="protein sequence ID" value="CAF4183883.1"/>
    <property type="molecule type" value="Genomic_DNA"/>
</dbReference>
<evidence type="ECO:0008006" key="3">
    <source>
        <dbReference type="Google" id="ProtNLM"/>
    </source>
</evidence>
<comment type="caution">
    <text evidence="1">The sequence shown here is derived from an EMBL/GenBank/DDBJ whole genome shotgun (WGS) entry which is preliminary data.</text>
</comment>
<dbReference type="InterPro" id="IPR037219">
    <property type="entry name" value="Peptidase_M41-like"/>
</dbReference>
<evidence type="ECO:0000313" key="2">
    <source>
        <dbReference type="Proteomes" id="UP000663873"/>
    </source>
</evidence>
<dbReference type="SUPFAM" id="SSF140990">
    <property type="entry name" value="FtsH protease domain-like"/>
    <property type="match status" value="1"/>
</dbReference>
<dbReference type="GO" id="GO:0006508">
    <property type="term" value="P:proteolysis"/>
    <property type="evidence" value="ECO:0007669"/>
    <property type="project" value="InterPro"/>
</dbReference>
<keyword evidence="2" id="KW-1185">Reference proteome</keyword>
<dbReference type="GO" id="GO:0005524">
    <property type="term" value="F:ATP binding"/>
    <property type="evidence" value="ECO:0007669"/>
    <property type="project" value="InterPro"/>
</dbReference>
<feature type="non-terminal residue" evidence="1">
    <location>
        <position position="1"/>
    </location>
</feature>